<keyword evidence="3" id="KW-0812">Transmembrane</keyword>
<sequence length="251" mass="28822">MDRLKTLFKSDLALLLVDWLTCISLFALIKIFDVLVPPFKREFSLADTTIQYTLTEKEMVPNWLLWVLGLVLPAVIILVSYLKVKNLEKVHLGLIGELIKQSEKLYSLFTSAICTQQDSKILRGGMQSFPSGHTSTSFSGLGFLSYYLNHILQLSHKRTSLIQYYAVLVPLLIATFVAVSRLRDYRHHWQDVLVGAIIGMLSAYFSYKKYFKKRVNYDKNLQLIQSNEDNALNNFSNVNSNNNRRSPSLEF</sequence>
<dbReference type="Pfam" id="PF01569">
    <property type="entry name" value="PAP2"/>
    <property type="match status" value="1"/>
</dbReference>
<comment type="similarity">
    <text evidence="2">Belongs to the PA-phosphatase related phosphoesterase family.</text>
</comment>
<keyword evidence="8" id="KW-1185">Reference proteome</keyword>
<dbReference type="SUPFAM" id="SSF48317">
    <property type="entry name" value="Acid phosphatase/Vanadium-dependent haloperoxidase"/>
    <property type="match status" value="1"/>
</dbReference>
<protein>
    <submittedName>
        <fullName evidence="7">Acid phosphatase/Vanadium-dependent haloperoxidase</fullName>
    </submittedName>
</protein>
<keyword evidence="7" id="KW-0560">Oxidoreductase</keyword>
<dbReference type="AlphaFoldDB" id="A0A137PBY5"/>
<dbReference type="PANTHER" id="PTHR10165:SF35">
    <property type="entry name" value="RE23632P"/>
    <property type="match status" value="1"/>
</dbReference>
<dbReference type="OrthoDB" id="10030083at2759"/>
<dbReference type="GO" id="GO:0004601">
    <property type="term" value="F:peroxidase activity"/>
    <property type="evidence" value="ECO:0007669"/>
    <property type="project" value="UniProtKB-KW"/>
</dbReference>
<dbReference type="InterPro" id="IPR043216">
    <property type="entry name" value="PAP-like"/>
</dbReference>
<organism evidence="7 8">
    <name type="scientific">Conidiobolus coronatus (strain ATCC 28846 / CBS 209.66 / NRRL 28638)</name>
    <name type="common">Delacroixia coronata</name>
    <dbReference type="NCBI Taxonomy" id="796925"/>
    <lineage>
        <taxon>Eukaryota</taxon>
        <taxon>Fungi</taxon>
        <taxon>Fungi incertae sedis</taxon>
        <taxon>Zoopagomycota</taxon>
        <taxon>Entomophthoromycotina</taxon>
        <taxon>Entomophthoromycetes</taxon>
        <taxon>Entomophthorales</taxon>
        <taxon>Ancylistaceae</taxon>
        <taxon>Conidiobolus</taxon>
    </lineage>
</organism>
<dbReference type="SMART" id="SM00014">
    <property type="entry name" value="acidPPc"/>
    <property type="match status" value="1"/>
</dbReference>
<dbReference type="PANTHER" id="PTHR10165">
    <property type="entry name" value="LIPID PHOSPHATE PHOSPHATASE"/>
    <property type="match status" value="1"/>
</dbReference>
<evidence type="ECO:0000313" key="7">
    <source>
        <dbReference type="EMBL" id="KXN72482.1"/>
    </source>
</evidence>
<accession>A0A137PBY5</accession>
<dbReference type="InterPro" id="IPR036938">
    <property type="entry name" value="PAP2/HPO_sf"/>
</dbReference>
<keyword evidence="7" id="KW-0575">Peroxidase</keyword>
<dbReference type="GO" id="GO:0008195">
    <property type="term" value="F:phosphatidate phosphatase activity"/>
    <property type="evidence" value="ECO:0007669"/>
    <property type="project" value="TreeGrafter"/>
</dbReference>
<evidence type="ECO:0000256" key="3">
    <source>
        <dbReference type="ARBA" id="ARBA00022692"/>
    </source>
</evidence>
<evidence type="ECO:0000256" key="1">
    <source>
        <dbReference type="ARBA" id="ARBA00004141"/>
    </source>
</evidence>
<evidence type="ECO:0000259" key="6">
    <source>
        <dbReference type="SMART" id="SM00014"/>
    </source>
</evidence>
<evidence type="ECO:0000313" key="8">
    <source>
        <dbReference type="Proteomes" id="UP000070444"/>
    </source>
</evidence>
<dbReference type="EMBL" id="KQ964452">
    <property type="protein sequence ID" value="KXN72482.1"/>
    <property type="molecule type" value="Genomic_DNA"/>
</dbReference>
<evidence type="ECO:0000256" key="5">
    <source>
        <dbReference type="ARBA" id="ARBA00023136"/>
    </source>
</evidence>
<keyword evidence="5" id="KW-0472">Membrane</keyword>
<dbReference type="STRING" id="796925.A0A137PBY5"/>
<gene>
    <name evidence="7" type="ORF">CONCODRAFT_16128</name>
</gene>
<dbReference type="Gene3D" id="1.20.144.10">
    <property type="entry name" value="Phosphatidic acid phosphatase type 2/haloperoxidase"/>
    <property type="match status" value="1"/>
</dbReference>
<dbReference type="InterPro" id="IPR000326">
    <property type="entry name" value="PAP2/HPO"/>
</dbReference>
<name>A0A137PBY5_CONC2</name>
<dbReference type="GO" id="GO:0006644">
    <property type="term" value="P:phospholipid metabolic process"/>
    <property type="evidence" value="ECO:0007669"/>
    <property type="project" value="InterPro"/>
</dbReference>
<dbReference type="Proteomes" id="UP000070444">
    <property type="component" value="Unassembled WGS sequence"/>
</dbReference>
<proteinExistence type="inferred from homology"/>
<reference evidence="7 8" key="1">
    <citation type="journal article" date="2015" name="Genome Biol. Evol.">
        <title>Phylogenomic analyses indicate that early fungi evolved digesting cell walls of algal ancestors of land plants.</title>
        <authorList>
            <person name="Chang Y."/>
            <person name="Wang S."/>
            <person name="Sekimoto S."/>
            <person name="Aerts A.L."/>
            <person name="Choi C."/>
            <person name="Clum A."/>
            <person name="LaButti K.M."/>
            <person name="Lindquist E.A."/>
            <person name="Yee Ngan C."/>
            <person name="Ohm R.A."/>
            <person name="Salamov A.A."/>
            <person name="Grigoriev I.V."/>
            <person name="Spatafora J.W."/>
            <person name="Berbee M.L."/>
        </authorList>
    </citation>
    <scope>NUCLEOTIDE SEQUENCE [LARGE SCALE GENOMIC DNA]</scope>
    <source>
        <strain evidence="7 8">NRRL 28638</strain>
    </source>
</reference>
<comment type="subcellular location">
    <subcellularLocation>
        <location evidence="1">Membrane</location>
        <topology evidence="1">Multi-pass membrane protein</topology>
    </subcellularLocation>
</comment>
<dbReference type="GO" id="GO:0016020">
    <property type="term" value="C:membrane"/>
    <property type="evidence" value="ECO:0007669"/>
    <property type="project" value="UniProtKB-SubCell"/>
</dbReference>
<evidence type="ECO:0000256" key="4">
    <source>
        <dbReference type="ARBA" id="ARBA00022989"/>
    </source>
</evidence>
<feature type="domain" description="Phosphatidic acid phosphatase type 2/haloperoxidase" evidence="6">
    <location>
        <begin position="71"/>
        <end position="207"/>
    </location>
</feature>
<evidence type="ECO:0000256" key="2">
    <source>
        <dbReference type="ARBA" id="ARBA00008816"/>
    </source>
</evidence>
<dbReference type="GO" id="GO:0046839">
    <property type="term" value="P:phospholipid dephosphorylation"/>
    <property type="evidence" value="ECO:0007669"/>
    <property type="project" value="TreeGrafter"/>
</dbReference>
<keyword evidence="4" id="KW-1133">Transmembrane helix</keyword>